<accession>A0A3E0WWS0</accession>
<sequence length="130" mass="14875">MTTTKRILLTLLLLLSPVLGWGSLTPETFLQLEVEVRELTLAGMERRIELLANQATRVEDTSLDNRTRRTIDAVYAEYGTSAGEHAAYGRQNSQAIEAWLDDNPSWKFRLLYLDNQFETLSERMQAIRGE</sequence>
<reference evidence="2" key="1">
    <citation type="submission" date="2017-05" db="EMBL/GenBank/DDBJ databases">
        <authorList>
            <person name="Sharma S."/>
            <person name="Sidhu C."/>
            <person name="Pinnaka A.K."/>
        </authorList>
    </citation>
    <scope>NUCLEOTIDE SEQUENCE [LARGE SCALE GENOMIC DNA]</scope>
    <source>
        <strain evidence="2">AK93</strain>
    </source>
</reference>
<protein>
    <submittedName>
        <fullName evidence="1">Uncharacterized protein</fullName>
    </submittedName>
</protein>
<dbReference type="EMBL" id="NFZW01000007">
    <property type="protein sequence ID" value="RFA37450.1"/>
    <property type="molecule type" value="Genomic_DNA"/>
</dbReference>
<dbReference type="OrthoDB" id="9960405at2"/>
<dbReference type="AlphaFoldDB" id="A0A3E0WWS0"/>
<evidence type="ECO:0000313" key="1">
    <source>
        <dbReference type="EMBL" id="RFA37450.1"/>
    </source>
</evidence>
<proteinExistence type="predicted"/>
<organism evidence="1 2">
    <name type="scientific">Alkalilimnicola ehrlichii</name>
    <dbReference type="NCBI Taxonomy" id="351052"/>
    <lineage>
        <taxon>Bacteria</taxon>
        <taxon>Pseudomonadati</taxon>
        <taxon>Pseudomonadota</taxon>
        <taxon>Gammaproteobacteria</taxon>
        <taxon>Chromatiales</taxon>
        <taxon>Ectothiorhodospiraceae</taxon>
        <taxon>Alkalilimnicola</taxon>
    </lineage>
</organism>
<dbReference type="RefSeq" id="WP_116301784.1">
    <property type="nucleotide sequence ID" value="NZ_NFZV01000006.1"/>
</dbReference>
<name>A0A3E0WWS0_9GAMM</name>
<comment type="caution">
    <text evidence="1">The sequence shown here is derived from an EMBL/GenBank/DDBJ whole genome shotgun (WGS) entry which is preliminary data.</text>
</comment>
<evidence type="ECO:0000313" key="2">
    <source>
        <dbReference type="Proteomes" id="UP000256763"/>
    </source>
</evidence>
<dbReference type="Proteomes" id="UP000256763">
    <property type="component" value="Unassembled WGS sequence"/>
</dbReference>
<keyword evidence="2" id="KW-1185">Reference proteome</keyword>
<gene>
    <name evidence="1" type="ORF">CAL65_09190</name>
</gene>